<proteinExistence type="inferred from homology"/>
<dbReference type="PANTHER" id="PTHR21015:SF22">
    <property type="entry name" value="GLYCOSYLTRANSFERASE"/>
    <property type="match status" value="1"/>
</dbReference>
<comment type="subcellular location">
    <subcellularLocation>
        <location evidence="10">Cell membrane</location>
        <topology evidence="10">Peripheral membrane protein</topology>
        <orientation evidence="10">Cytoplasmic side</orientation>
    </subcellularLocation>
</comment>
<evidence type="ECO:0000313" key="13">
    <source>
        <dbReference type="EMBL" id="MTD95463.1"/>
    </source>
</evidence>
<accession>A0A6I3KM08</accession>
<dbReference type="InterPro" id="IPR007235">
    <property type="entry name" value="Glyco_trans_28_C"/>
</dbReference>
<comment type="pathway">
    <text evidence="10">Cell wall biogenesis; peptidoglycan biosynthesis.</text>
</comment>
<keyword evidence="7 10" id="KW-0472">Membrane</keyword>
<feature type="binding site" evidence="10">
    <location>
        <position position="294"/>
    </location>
    <ligand>
        <name>UDP-N-acetyl-alpha-D-glucosamine</name>
        <dbReference type="ChEBI" id="CHEBI:57705"/>
    </ligand>
</feature>
<dbReference type="Pfam" id="PF03033">
    <property type="entry name" value="Glyco_transf_28"/>
    <property type="match status" value="1"/>
</dbReference>
<evidence type="ECO:0000256" key="3">
    <source>
        <dbReference type="ARBA" id="ARBA00022676"/>
    </source>
</evidence>
<evidence type="ECO:0000256" key="6">
    <source>
        <dbReference type="ARBA" id="ARBA00022984"/>
    </source>
</evidence>
<comment type="function">
    <text evidence="10">Cell wall formation. Catalyzes the transfer of a GlcNAc subunit on undecaprenyl-pyrophosphoryl-MurNAc-pentapeptide (lipid intermediate I) to form undecaprenyl-pyrophosphoryl-MurNAc-(pentapeptide)GlcNAc (lipid intermediate II).</text>
</comment>
<evidence type="ECO:0000256" key="4">
    <source>
        <dbReference type="ARBA" id="ARBA00022679"/>
    </source>
</evidence>
<evidence type="ECO:0000313" key="14">
    <source>
        <dbReference type="Proteomes" id="UP000440694"/>
    </source>
</evidence>
<keyword evidence="9 10" id="KW-0961">Cell wall biogenesis/degradation</keyword>
<dbReference type="Gene3D" id="3.40.50.2000">
    <property type="entry name" value="Glycogen Phosphorylase B"/>
    <property type="match status" value="2"/>
</dbReference>
<feature type="binding site" evidence="10">
    <location>
        <begin position="11"/>
        <end position="13"/>
    </location>
    <ligand>
        <name>UDP-N-acetyl-alpha-D-glucosamine</name>
        <dbReference type="ChEBI" id="CHEBI:57705"/>
    </ligand>
</feature>
<evidence type="ECO:0000256" key="9">
    <source>
        <dbReference type="ARBA" id="ARBA00023316"/>
    </source>
</evidence>
<organism evidence="13 14">
    <name type="scientific">Hyphomicrobium album</name>
    <dbReference type="NCBI Taxonomy" id="2665159"/>
    <lineage>
        <taxon>Bacteria</taxon>
        <taxon>Pseudomonadati</taxon>
        <taxon>Pseudomonadota</taxon>
        <taxon>Alphaproteobacteria</taxon>
        <taxon>Hyphomicrobiales</taxon>
        <taxon>Hyphomicrobiaceae</taxon>
        <taxon>Hyphomicrobium</taxon>
    </lineage>
</organism>
<evidence type="ECO:0000256" key="1">
    <source>
        <dbReference type="ARBA" id="ARBA00022475"/>
    </source>
</evidence>
<keyword evidence="5 10" id="KW-0133">Cell shape</keyword>
<name>A0A6I3KM08_9HYPH</name>
<dbReference type="GO" id="GO:0051301">
    <property type="term" value="P:cell division"/>
    <property type="evidence" value="ECO:0007669"/>
    <property type="project" value="UniProtKB-KW"/>
</dbReference>
<dbReference type="GO" id="GO:0071555">
    <property type="term" value="P:cell wall organization"/>
    <property type="evidence" value="ECO:0007669"/>
    <property type="project" value="UniProtKB-KW"/>
</dbReference>
<dbReference type="CDD" id="cd03785">
    <property type="entry name" value="GT28_MurG"/>
    <property type="match status" value="1"/>
</dbReference>
<keyword evidence="4 10" id="KW-0808">Transferase</keyword>
<dbReference type="GO" id="GO:0008360">
    <property type="term" value="P:regulation of cell shape"/>
    <property type="evidence" value="ECO:0007669"/>
    <property type="project" value="UniProtKB-KW"/>
</dbReference>
<dbReference type="GO" id="GO:0005975">
    <property type="term" value="P:carbohydrate metabolic process"/>
    <property type="evidence" value="ECO:0007669"/>
    <property type="project" value="InterPro"/>
</dbReference>
<keyword evidence="14" id="KW-1185">Reference proteome</keyword>
<dbReference type="EMBL" id="WMBQ01000002">
    <property type="protein sequence ID" value="MTD95463.1"/>
    <property type="molecule type" value="Genomic_DNA"/>
</dbReference>
<dbReference type="InterPro" id="IPR006009">
    <property type="entry name" value="GlcNAc_MurG"/>
</dbReference>
<comment type="catalytic activity">
    <reaction evidence="10">
        <text>di-trans,octa-cis-undecaprenyl diphospho-N-acetyl-alpha-D-muramoyl-L-alanyl-D-glutamyl-meso-2,6-diaminopimeloyl-D-alanyl-D-alanine + UDP-N-acetyl-alpha-D-glucosamine = di-trans,octa-cis-undecaprenyl diphospho-[N-acetyl-alpha-D-glucosaminyl-(1-&gt;4)]-N-acetyl-alpha-D-muramoyl-L-alanyl-D-glutamyl-meso-2,6-diaminopimeloyl-D-alanyl-D-alanine + UDP + H(+)</text>
        <dbReference type="Rhea" id="RHEA:31227"/>
        <dbReference type="ChEBI" id="CHEBI:15378"/>
        <dbReference type="ChEBI" id="CHEBI:57705"/>
        <dbReference type="ChEBI" id="CHEBI:58223"/>
        <dbReference type="ChEBI" id="CHEBI:61387"/>
        <dbReference type="ChEBI" id="CHEBI:61388"/>
        <dbReference type="EC" id="2.4.1.227"/>
    </reaction>
</comment>
<evidence type="ECO:0000256" key="2">
    <source>
        <dbReference type="ARBA" id="ARBA00022618"/>
    </source>
</evidence>
<dbReference type="PANTHER" id="PTHR21015">
    <property type="entry name" value="UDP-N-ACETYLGLUCOSAMINE--N-ACETYLMURAMYL-(PENTAPEPTIDE) PYROPHOSPHORYL-UNDECAPRENOL N-ACETYLGLUCOSAMINE TRANSFERASE 1"/>
    <property type="match status" value="1"/>
</dbReference>
<dbReference type="GO" id="GO:0005886">
    <property type="term" value="C:plasma membrane"/>
    <property type="evidence" value="ECO:0007669"/>
    <property type="project" value="UniProtKB-SubCell"/>
</dbReference>
<dbReference type="InterPro" id="IPR004276">
    <property type="entry name" value="GlycoTrans_28_N"/>
</dbReference>
<gene>
    <name evidence="10 13" type="primary">murG</name>
    <name evidence="13" type="ORF">GIW81_14080</name>
</gene>
<feature type="domain" description="Glycosyl transferase family 28 C-terminal" evidence="12">
    <location>
        <begin position="187"/>
        <end position="350"/>
    </location>
</feature>
<comment type="caution">
    <text evidence="10">Lacks conserved residue(s) required for the propagation of feature annotation.</text>
</comment>
<feature type="binding site" evidence="10">
    <location>
        <position position="122"/>
    </location>
    <ligand>
        <name>UDP-N-acetyl-alpha-D-glucosamine</name>
        <dbReference type="ChEBI" id="CHEBI:57705"/>
    </ligand>
</feature>
<sequence length="368" mass="38626">MGSVLLAAGGTGGHLFPAQALAEELARRGIPVDLATDMRGDRYGTGFPARSIHRLPSATIGSKSPVAVARTALMLSRGIVASFSLLGTLKPRVVVGFGGYPTFAPLKAAQLRGIPTLLHEQNAVLGRANKMLAKGVTGIATSFAATKYLAPELASKARLTGNPVRTSVIEAARRPYWKPQANGRVSLLVFGGSQGARFFSEAVPPALALLPMELRHRLEVVQQARAEDAEGVSAAYRASGINAEVSHFFSDLPERMAKAQLVVGRSGASTVAELTVVGRPSILVPLPHALDNDQLQNASRLAESGAAWCIEQKDLSPQRLARDIGKLLGDPDALATAADAAKKLGRPDAVGRLADLTEELMRSGRVGG</sequence>
<reference evidence="13 14" key="1">
    <citation type="submission" date="2019-11" db="EMBL/GenBank/DDBJ databases">
        <title>Identification of a novel strain.</title>
        <authorList>
            <person name="Xu Q."/>
            <person name="Wang G."/>
        </authorList>
    </citation>
    <scope>NUCLEOTIDE SEQUENCE [LARGE SCALE GENOMIC DNA]</scope>
    <source>
        <strain evidence="14">xq</strain>
    </source>
</reference>
<dbReference type="UniPathway" id="UPA00219"/>
<evidence type="ECO:0000256" key="10">
    <source>
        <dbReference type="HAMAP-Rule" id="MF_00033"/>
    </source>
</evidence>
<dbReference type="EC" id="2.4.1.227" evidence="10"/>
<dbReference type="GO" id="GO:0050511">
    <property type="term" value="F:undecaprenyldiphospho-muramoylpentapeptide beta-N-acetylglucosaminyltransferase activity"/>
    <property type="evidence" value="ECO:0007669"/>
    <property type="project" value="UniProtKB-UniRule"/>
</dbReference>
<dbReference type="HAMAP" id="MF_00033">
    <property type="entry name" value="MurG"/>
    <property type="match status" value="1"/>
</dbReference>
<dbReference type="AlphaFoldDB" id="A0A6I3KM08"/>
<evidence type="ECO:0000259" key="12">
    <source>
        <dbReference type="Pfam" id="PF04101"/>
    </source>
</evidence>
<comment type="caution">
    <text evidence="13">The sequence shown here is derived from an EMBL/GenBank/DDBJ whole genome shotgun (WGS) entry which is preliminary data.</text>
</comment>
<comment type="similarity">
    <text evidence="10">Belongs to the glycosyltransferase 28 family. MurG subfamily.</text>
</comment>
<dbReference type="GO" id="GO:0009252">
    <property type="term" value="P:peptidoglycan biosynthetic process"/>
    <property type="evidence" value="ECO:0007669"/>
    <property type="project" value="UniProtKB-UniRule"/>
</dbReference>
<keyword evidence="8 10" id="KW-0131">Cell cycle</keyword>
<feature type="binding site" evidence="10">
    <location>
        <position position="193"/>
    </location>
    <ligand>
        <name>UDP-N-acetyl-alpha-D-glucosamine</name>
        <dbReference type="ChEBI" id="CHEBI:57705"/>
    </ligand>
</feature>
<keyword evidence="6 10" id="KW-0573">Peptidoglycan synthesis</keyword>
<dbReference type="Proteomes" id="UP000440694">
    <property type="component" value="Unassembled WGS sequence"/>
</dbReference>
<evidence type="ECO:0000256" key="5">
    <source>
        <dbReference type="ARBA" id="ARBA00022960"/>
    </source>
</evidence>
<keyword evidence="3 10" id="KW-0328">Glycosyltransferase</keyword>
<keyword evidence="1 10" id="KW-1003">Cell membrane</keyword>
<feature type="binding site" evidence="10">
    <location>
        <position position="165"/>
    </location>
    <ligand>
        <name>UDP-N-acetyl-alpha-D-glucosamine</name>
        <dbReference type="ChEBI" id="CHEBI:57705"/>
    </ligand>
</feature>
<evidence type="ECO:0000256" key="8">
    <source>
        <dbReference type="ARBA" id="ARBA00023306"/>
    </source>
</evidence>
<evidence type="ECO:0000259" key="11">
    <source>
        <dbReference type="Pfam" id="PF03033"/>
    </source>
</evidence>
<evidence type="ECO:0000256" key="7">
    <source>
        <dbReference type="ARBA" id="ARBA00023136"/>
    </source>
</evidence>
<dbReference type="NCBIfam" id="TIGR01133">
    <property type="entry name" value="murG"/>
    <property type="match status" value="1"/>
</dbReference>
<feature type="domain" description="Glycosyltransferase family 28 N-terminal" evidence="11">
    <location>
        <begin position="4"/>
        <end position="140"/>
    </location>
</feature>
<dbReference type="Pfam" id="PF04101">
    <property type="entry name" value="Glyco_tran_28_C"/>
    <property type="match status" value="1"/>
</dbReference>
<protein>
    <recommendedName>
        <fullName evidence="10">UDP-N-acetylglucosamine--N-acetylmuramyl-(pentapeptide) pyrophosphoryl-undecaprenol N-acetylglucosamine transferase</fullName>
        <ecNumber evidence="10">2.4.1.227</ecNumber>
    </recommendedName>
    <alternativeName>
        <fullName evidence="10">Undecaprenyl-PP-MurNAc-pentapeptide-UDPGlcNAc GlcNAc transferase</fullName>
    </alternativeName>
</protein>
<keyword evidence="2 10" id="KW-0132">Cell division</keyword>
<dbReference type="SUPFAM" id="SSF53756">
    <property type="entry name" value="UDP-Glycosyltransferase/glycogen phosphorylase"/>
    <property type="match status" value="1"/>
</dbReference>